<evidence type="ECO:0000313" key="4">
    <source>
        <dbReference type="Proteomes" id="UP001527202"/>
    </source>
</evidence>
<dbReference type="Proteomes" id="UP001527202">
    <property type="component" value="Unassembled WGS sequence"/>
</dbReference>
<organism evidence="2 3">
    <name type="scientific">Paenibacillus chitinolyticus</name>
    <dbReference type="NCBI Taxonomy" id="79263"/>
    <lineage>
        <taxon>Bacteria</taxon>
        <taxon>Bacillati</taxon>
        <taxon>Bacillota</taxon>
        <taxon>Bacilli</taxon>
        <taxon>Bacillales</taxon>
        <taxon>Paenibacillaceae</taxon>
        <taxon>Paenibacillus</taxon>
    </lineage>
</organism>
<dbReference type="PANTHER" id="PTHR34796">
    <property type="entry name" value="EXPRESSED PROTEIN"/>
    <property type="match status" value="1"/>
</dbReference>
<gene>
    <name evidence="1" type="ORF">M5X16_05050</name>
    <name evidence="2" type="ORF">PC41400_10135</name>
</gene>
<name>A0A410WU46_9BACL</name>
<dbReference type="EMBL" id="CP026520">
    <property type="protein sequence ID" value="QAV18006.1"/>
    <property type="molecule type" value="Genomic_DNA"/>
</dbReference>
<proteinExistence type="predicted"/>
<dbReference type="Pfam" id="PF03745">
    <property type="entry name" value="DUF309"/>
    <property type="match status" value="1"/>
</dbReference>
<dbReference type="KEGG" id="pchi:PC41400_10135"/>
<dbReference type="EMBL" id="JAMDMJ010000004">
    <property type="protein sequence ID" value="MCY9595144.1"/>
    <property type="molecule type" value="Genomic_DNA"/>
</dbReference>
<evidence type="ECO:0000313" key="1">
    <source>
        <dbReference type="EMBL" id="MCY9595144.1"/>
    </source>
</evidence>
<dbReference type="InterPro" id="IPR023203">
    <property type="entry name" value="TTHA0068_sf"/>
</dbReference>
<dbReference type="OrthoDB" id="165483at2"/>
<keyword evidence="4" id="KW-1185">Reference proteome</keyword>
<protein>
    <submittedName>
        <fullName evidence="2">DUF309 domain-containing protein</fullName>
    </submittedName>
</protein>
<reference evidence="2 3" key="1">
    <citation type="submission" date="2018-01" db="EMBL/GenBank/DDBJ databases">
        <title>The whole genome sequencing and assembly of Paenibacillus chitinolyticus KCCM 41400 strain.</title>
        <authorList>
            <person name="Kim J.-Y."/>
            <person name="Park M.-K."/>
            <person name="Lee Y.-J."/>
            <person name="Yi H."/>
            <person name="Bahn Y.-S."/>
            <person name="Kim J.F."/>
            <person name="Lee D.-W."/>
        </authorList>
    </citation>
    <scope>NUCLEOTIDE SEQUENCE [LARGE SCALE GENOMIC DNA]</scope>
    <source>
        <strain evidence="2 3">KCCM 41400</strain>
    </source>
</reference>
<evidence type="ECO:0000313" key="3">
    <source>
        <dbReference type="Proteomes" id="UP000288943"/>
    </source>
</evidence>
<dbReference type="InterPro" id="IPR005500">
    <property type="entry name" value="DUF309"/>
</dbReference>
<dbReference type="RefSeq" id="WP_042230845.1">
    <property type="nucleotide sequence ID" value="NZ_CP026520.1"/>
</dbReference>
<dbReference type="AlphaFoldDB" id="A0A410WU46"/>
<accession>A0A410WU46</accession>
<dbReference type="Proteomes" id="UP000288943">
    <property type="component" value="Chromosome"/>
</dbReference>
<dbReference type="PANTHER" id="PTHR34796:SF1">
    <property type="entry name" value="EXPRESSED PROTEIN"/>
    <property type="match status" value="1"/>
</dbReference>
<reference evidence="1 4" key="2">
    <citation type="submission" date="2022-05" db="EMBL/GenBank/DDBJ databases">
        <title>Genome Sequencing of Bee-Associated Microbes.</title>
        <authorList>
            <person name="Dunlap C."/>
        </authorList>
    </citation>
    <scope>NUCLEOTIDE SEQUENCE [LARGE SCALE GENOMIC DNA]</scope>
    <source>
        <strain evidence="1 4">NRRL B-23120</strain>
    </source>
</reference>
<dbReference type="SUPFAM" id="SSF140663">
    <property type="entry name" value="TTHA0068-like"/>
    <property type="match status" value="1"/>
</dbReference>
<sequence length="135" mass="15646">MRPYDPLYLAFLYEFNVNRDYYECHEVMETLWLEEGRKPFYQGLLQIAVGLYHHLNANVSGAVKLMESGIAKLQGYPDRLLGIDVALLLRDAEAYLGKLRNNGVRPFEPYPLEIRIVDEDLAERVRQIQGERESG</sequence>
<evidence type="ECO:0000313" key="2">
    <source>
        <dbReference type="EMBL" id="QAV18006.1"/>
    </source>
</evidence>
<dbReference type="Gene3D" id="1.10.3450.10">
    <property type="entry name" value="TTHA0068-like"/>
    <property type="match status" value="1"/>
</dbReference>
<dbReference type="GeneID" id="95375166"/>